<protein>
    <recommendedName>
        <fullName evidence="6">Ciliary microtubule inner protein 2A-C-like domain-containing protein</fullName>
    </recommendedName>
</protein>
<comment type="caution">
    <text evidence="7">The sequence shown here is derived from an EMBL/GenBank/DDBJ whole genome shotgun (WGS) entry which is preliminary data.</text>
</comment>
<dbReference type="AlphaFoldDB" id="A0A8J2IXA2"/>
<proteinExistence type="inferred from homology"/>
<dbReference type="GO" id="GO:0015630">
    <property type="term" value="C:microtubule cytoskeleton"/>
    <property type="evidence" value="ECO:0007669"/>
    <property type="project" value="UniProtKB-ARBA"/>
</dbReference>
<sequence length="160" mass="17760">MSNVHMCDCHTLPCMHVPQSYRCPNCRPGYLKEPYHLPGYGGHVASMRDRIGGTFGRLSHDCVEDPCVAQAPIPILQDPCKRCAPDTPCRCDDSHYVPRGSYCTGCATDVYRRCEPMCSSYAGHVPGMTFHSLGRSIGKATFGTGSYIDKCFYYNTFSKI</sequence>
<dbReference type="EMBL" id="CAJVCH010001093">
    <property type="protein sequence ID" value="CAG7636358.1"/>
    <property type="molecule type" value="Genomic_DNA"/>
</dbReference>
<dbReference type="GO" id="GO:0005930">
    <property type="term" value="C:axoneme"/>
    <property type="evidence" value="ECO:0007669"/>
    <property type="project" value="UniProtKB-SubCell"/>
</dbReference>
<organism evidence="7 8">
    <name type="scientific">Allacma fusca</name>
    <dbReference type="NCBI Taxonomy" id="39272"/>
    <lineage>
        <taxon>Eukaryota</taxon>
        <taxon>Metazoa</taxon>
        <taxon>Ecdysozoa</taxon>
        <taxon>Arthropoda</taxon>
        <taxon>Hexapoda</taxon>
        <taxon>Collembola</taxon>
        <taxon>Symphypleona</taxon>
        <taxon>Sminthuridae</taxon>
        <taxon>Allacma</taxon>
    </lineage>
</organism>
<evidence type="ECO:0000256" key="5">
    <source>
        <dbReference type="ARBA" id="ARBA00035661"/>
    </source>
</evidence>
<feature type="domain" description="Ciliary microtubule inner protein 2A-C-like" evidence="6">
    <location>
        <begin position="33"/>
        <end position="65"/>
    </location>
</feature>
<evidence type="ECO:0000256" key="1">
    <source>
        <dbReference type="ARBA" id="ARBA00004430"/>
    </source>
</evidence>
<evidence type="ECO:0000256" key="2">
    <source>
        <dbReference type="ARBA" id="ARBA00022490"/>
    </source>
</evidence>
<dbReference type="OrthoDB" id="2019884at2759"/>
<reference evidence="7" key="1">
    <citation type="submission" date="2021-06" db="EMBL/GenBank/DDBJ databases">
        <authorList>
            <person name="Hodson N. C."/>
            <person name="Mongue J. A."/>
            <person name="Jaron S. K."/>
        </authorList>
    </citation>
    <scope>NUCLEOTIDE SEQUENCE</scope>
</reference>
<comment type="subcellular location">
    <subcellularLocation>
        <location evidence="1">Cytoplasm</location>
        <location evidence="1">Cytoskeleton</location>
        <location evidence="1">Cilium axoneme</location>
    </subcellularLocation>
</comment>
<dbReference type="PANTHER" id="PTHR22146">
    <property type="entry name" value="CAT EYE SYNDROME CRITICAL REGION PROTEIN 6"/>
    <property type="match status" value="1"/>
</dbReference>
<accession>A0A8J2IXA2</accession>
<dbReference type="PANTHER" id="PTHR22146:SF8">
    <property type="entry name" value="PROTEIN FAM166B"/>
    <property type="match status" value="1"/>
</dbReference>
<evidence type="ECO:0000259" key="6">
    <source>
        <dbReference type="Pfam" id="PF10629"/>
    </source>
</evidence>
<keyword evidence="2" id="KW-0963">Cytoplasm</keyword>
<evidence type="ECO:0000256" key="4">
    <source>
        <dbReference type="ARBA" id="ARBA00023273"/>
    </source>
</evidence>
<dbReference type="InterPro" id="IPR018902">
    <property type="entry name" value="CMI2A-C-like_dom"/>
</dbReference>
<dbReference type="Pfam" id="PF10629">
    <property type="entry name" value="CMI2B-like"/>
    <property type="match status" value="1"/>
</dbReference>
<name>A0A8J2IXA2_9HEXA</name>
<evidence type="ECO:0000313" key="8">
    <source>
        <dbReference type="Proteomes" id="UP000708208"/>
    </source>
</evidence>
<keyword evidence="8" id="KW-1185">Reference proteome</keyword>
<keyword evidence="3" id="KW-0206">Cytoskeleton</keyword>
<evidence type="ECO:0000256" key="3">
    <source>
        <dbReference type="ARBA" id="ARBA00023212"/>
    </source>
</evidence>
<comment type="similarity">
    <text evidence="5">Belongs to the CIMIP2 family.</text>
</comment>
<keyword evidence="4" id="KW-0966">Cell projection</keyword>
<evidence type="ECO:0000313" key="7">
    <source>
        <dbReference type="EMBL" id="CAG7636358.1"/>
    </source>
</evidence>
<gene>
    <name evidence="7" type="ORF">AFUS01_LOCUS259</name>
</gene>
<dbReference type="Proteomes" id="UP000708208">
    <property type="component" value="Unassembled WGS sequence"/>
</dbReference>